<dbReference type="KEGG" id="mpd:MCP_2218"/>
<sequence>MMLNYLKKEFCWFLELNKSKYRLVINGEGLNYSDILVDKQQFEIKHELSSTVFNIQYIRWNYQLNLEYSKFYYLDNNGNEIYKENTKFNNKGDNFYHSVFISSDYFLNFNFDNGDIHQKSLGVHSIADEEFKLLQNELSKYLRRQRKPLIIEQAESFVTSLDKDIIDKSNKSDFELLQIEHLEAIVKEVYVTEPKIFKNLKYEQKKTFIGLLNVLLISDERDEILDIIDEVVKLDSKERTQLKEILQHASLSNIVKTIKLIKDRLQALELLSQVVFNHDLYADEVNHLQEIVQNHYWIFGEQYNLVAAAEDNFEKALKEHIHILTEKDQEDYEGVPLDHPDKLKQVDIFICRQEKNNGHVKNIIVELKHPNIRLGRNQLYQVRDYMRIIREIDRFNADNYKWEYILVGNKYNTSHFIEDELTNNEKLGEPGLVYKVDNVKIYVKKWSDVLNECDLRFKFLNDRLEIEKSKLVAELKTAEQAVELSRNSAAISAD</sequence>
<dbReference type="Proteomes" id="UP000001882">
    <property type="component" value="Chromosome"/>
</dbReference>
<evidence type="ECO:0000313" key="1">
    <source>
        <dbReference type="EMBL" id="BAI62290.1"/>
    </source>
</evidence>
<name>D1Z0R8_METPS</name>
<accession>D1Z0R8</accession>
<organism evidence="1 2">
    <name type="scientific">Methanocella paludicola (strain DSM 17711 / JCM 13418 / NBRC 101707 / SANAE)</name>
    <dbReference type="NCBI Taxonomy" id="304371"/>
    <lineage>
        <taxon>Archaea</taxon>
        <taxon>Methanobacteriati</taxon>
        <taxon>Methanobacteriota</taxon>
        <taxon>Stenosarchaea group</taxon>
        <taxon>Methanomicrobia</taxon>
        <taxon>Methanocellales</taxon>
        <taxon>Methanocellaceae</taxon>
        <taxon>Methanocella</taxon>
    </lineage>
</organism>
<dbReference type="InParanoid" id="D1Z0R8"/>
<keyword evidence="2" id="KW-1185">Reference proteome</keyword>
<reference evidence="2" key="3">
    <citation type="journal article" date="2011" name="PLoS ONE">
        <title>Genome sequence of a mesophilic hydrogenotrophic methanogen Methanocella paludicola, the first cultivated representative of the order Methanocellales.</title>
        <authorList>
            <person name="Sakai S."/>
            <person name="Takaki Y."/>
            <person name="Shimamura S."/>
            <person name="Sekine M."/>
            <person name="Tajima T."/>
            <person name="Kosugi H."/>
            <person name="Ichikawa N."/>
            <person name="Tasumi E."/>
            <person name="Hiraki A.T."/>
            <person name="Shimizu A."/>
            <person name="Kato Y."/>
            <person name="Nishiko R."/>
            <person name="Mori K."/>
            <person name="Fujita N."/>
            <person name="Imachi H."/>
            <person name="Takai K."/>
        </authorList>
    </citation>
    <scope>NUCLEOTIDE SEQUENCE [LARGE SCALE GENOMIC DNA]</scope>
    <source>
        <strain evidence="2">DSM 17711 / JCM 13418 / NBRC 101707 / SANAE</strain>
    </source>
</reference>
<reference evidence="1 2" key="1">
    <citation type="journal article" date="2007" name="Appl. Environ. Microbiol.">
        <title>Isolation of key methanogens for global methane emission from rice paddy fields: a novel isolate affiliated with the clone cluster rice cluster I.</title>
        <authorList>
            <person name="Sakai S."/>
            <person name="Imachi H."/>
            <person name="Sekiguchi Y."/>
            <person name="Ohashi A."/>
            <person name="Harada H."/>
            <person name="Kamagata Y."/>
        </authorList>
    </citation>
    <scope>NUCLEOTIDE SEQUENCE [LARGE SCALE GENOMIC DNA]</scope>
    <source>
        <strain evidence="2">DSM 17711 / JCM 13418 / NBRC 101707 / SANAE</strain>
    </source>
</reference>
<reference evidence="1 2" key="2">
    <citation type="journal article" date="2008" name="Int. J. Syst. Evol. Microbiol.">
        <title>Methanocella paludicola gen. nov., sp. nov., a methane-producing archaeon, the first isolate of the lineage 'Rice Cluster I', and proposal of the new archaeal order Methanocellales ord. nov.</title>
        <authorList>
            <person name="Sakai S."/>
            <person name="Imachi H."/>
            <person name="Hanada S."/>
            <person name="Ohashi A."/>
            <person name="Harada H."/>
            <person name="Kamagata Y."/>
        </authorList>
    </citation>
    <scope>NUCLEOTIDE SEQUENCE [LARGE SCALE GENOMIC DNA]</scope>
    <source>
        <strain evidence="2">DSM 17711 / JCM 13418 / NBRC 101707 / SANAE</strain>
    </source>
</reference>
<dbReference type="STRING" id="304371.MCP_2218"/>
<proteinExistence type="predicted"/>
<evidence type="ECO:0008006" key="3">
    <source>
        <dbReference type="Google" id="ProtNLM"/>
    </source>
</evidence>
<dbReference type="AlphaFoldDB" id="D1Z0R8"/>
<protein>
    <recommendedName>
        <fullName evidence="3">Type I restriction enzyme R protein N-terminal domain-containing protein</fullName>
    </recommendedName>
</protein>
<gene>
    <name evidence="1" type="ordered locus">MCP_2218</name>
</gene>
<evidence type="ECO:0000313" key="2">
    <source>
        <dbReference type="Proteomes" id="UP000001882"/>
    </source>
</evidence>
<dbReference type="EMBL" id="AP011532">
    <property type="protein sequence ID" value="BAI62290.1"/>
    <property type="molecule type" value="Genomic_DNA"/>
</dbReference>